<dbReference type="PANTHER" id="PTHR46771">
    <property type="entry name" value="DETERIN"/>
    <property type="match status" value="1"/>
</dbReference>
<keyword evidence="16" id="KW-0137">Centromere</keyword>
<keyword evidence="12" id="KW-0832">Ubl conjugation</keyword>
<keyword evidence="18" id="KW-1185">Reference proteome</keyword>
<evidence type="ECO:0000256" key="16">
    <source>
        <dbReference type="ARBA" id="ARBA00023328"/>
    </source>
</evidence>
<evidence type="ECO:0000256" key="15">
    <source>
        <dbReference type="ARBA" id="ARBA00023306"/>
    </source>
</evidence>
<sequence length="145" mass="17123">MSDMRARIKEALEEFDMHFFNDRLETFKDWPFQENCECTPEKLAAAGFVYCGTENEPDLVKCYVCLKELDGWEPEDDPWKEHVGHSGACPFLKYENIMGITLKEFCELEKARMMNHCMKGIKHSKAEWSEKRDEIQEKIFGKQKQ</sequence>
<evidence type="ECO:0000256" key="11">
    <source>
        <dbReference type="ARBA" id="ARBA00022833"/>
    </source>
</evidence>
<keyword evidence="6" id="KW-0597">Phosphoprotein</keyword>
<keyword evidence="5" id="KW-0963">Cytoplasm</keyword>
<dbReference type="CDD" id="cd00022">
    <property type="entry name" value="BIR"/>
    <property type="match status" value="1"/>
</dbReference>
<comment type="similarity">
    <text evidence="4">Belongs to the IAP family.</text>
</comment>
<keyword evidence="7" id="KW-0132">Cell division</keyword>
<evidence type="ECO:0000256" key="6">
    <source>
        <dbReference type="ARBA" id="ARBA00022553"/>
    </source>
</evidence>
<dbReference type="Gene3D" id="1.10.1170.10">
    <property type="entry name" value="Inhibitor Of Apoptosis Protein (2mihbC-IAP-1), Chain A"/>
    <property type="match status" value="1"/>
</dbReference>
<dbReference type="Proteomes" id="UP000792457">
    <property type="component" value="Unassembled WGS sequence"/>
</dbReference>
<reference evidence="17" key="1">
    <citation type="submission" date="2013-04" db="EMBL/GenBank/DDBJ databases">
        <authorList>
            <person name="Qu J."/>
            <person name="Murali S.C."/>
            <person name="Bandaranaike D."/>
            <person name="Bellair M."/>
            <person name="Blankenburg K."/>
            <person name="Chao H."/>
            <person name="Dinh H."/>
            <person name="Doddapaneni H."/>
            <person name="Downs B."/>
            <person name="Dugan-Rocha S."/>
            <person name="Elkadiri S."/>
            <person name="Gnanaolivu R.D."/>
            <person name="Hernandez B."/>
            <person name="Javaid M."/>
            <person name="Jayaseelan J.C."/>
            <person name="Lee S."/>
            <person name="Li M."/>
            <person name="Ming W."/>
            <person name="Munidasa M."/>
            <person name="Muniz J."/>
            <person name="Nguyen L."/>
            <person name="Ongeri F."/>
            <person name="Osuji N."/>
            <person name="Pu L.-L."/>
            <person name="Puazo M."/>
            <person name="Qu C."/>
            <person name="Quiroz J."/>
            <person name="Raj R."/>
            <person name="Weissenberger G."/>
            <person name="Xin Y."/>
            <person name="Zou X."/>
            <person name="Han Y."/>
            <person name="Richards S."/>
            <person name="Worley K."/>
            <person name="Muzny D."/>
            <person name="Gibbs R."/>
        </authorList>
    </citation>
    <scope>NUCLEOTIDE SEQUENCE</scope>
    <source>
        <strain evidence="17">Sampled in the wild</strain>
    </source>
</reference>
<evidence type="ECO:0000256" key="12">
    <source>
        <dbReference type="ARBA" id="ARBA00022843"/>
    </source>
</evidence>
<dbReference type="GO" id="GO:0005819">
    <property type="term" value="C:spindle"/>
    <property type="evidence" value="ECO:0007669"/>
    <property type="project" value="UniProtKB-SubCell"/>
</dbReference>
<organism evidence="17 18">
    <name type="scientific">Ladona fulva</name>
    <name type="common">Scarce chaser dragonfly</name>
    <name type="synonym">Libellula fulva</name>
    <dbReference type="NCBI Taxonomy" id="123851"/>
    <lineage>
        <taxon>Eukaryota</taxon>
        <taxon>Metazoa</taxon>
        <taxon>Ecdysozoa</taxon>
        <taxon>Arthropoda</taxon>
        <taxon>Hexapoda</taxon>
        <taxon>Insecta</taxon>
        <taxon>Pterygota</taxon>
        <taxon>Palaeoptera</taxon>
        <taxon>Odonata</taxon>
        <taxon>Epiprocta</taxon>
        <taxon>Anisoptera</taxon>
        <taxon>Libelluloidea</taxon>
        <taxon>Libellulidae</taxon>
        <taxon>Ladona</taxon>
    </lineage>
</organism>
<evidence type="ECO:0000256" key="3">
    <source>
        <dbReference type="ARBA" id="ARBA00004584"/>
    </source>
</evidence>
<dbReference type="SUPFAM" id="SSF57924">
    <property type="entry name" value="Inhibitor of apoptosis (IAP) repeat"/>
    <property type="match status" value="1"/>
</dbReference>
<comment type="caution">
    <text evidence="17">The sequence shown here is derived from an EMBL/GenBank/DDBJ whole genome shotgun (WGS) entry which is preliminary data.</text>
</comment>
<dbReference type="PANTHER" id="PTHR46771:SF5">
    <property type="entry name" value="DETERIN"/>
    <property type="match status" value="1"/>
</dbReference>
<dbReference type="InterPro" id="IPR001370">
    <property type="entry name" value="BIR_rpt"/>
</dbReference>
<evidence type="ECO:0000313" key="17">
    <source>
        <dbReference type="EMBL" id="KAG8223306.1"/>
    </source>
</evidence>
<evidence type="ECO:0000256" key="2">
    <source>
        <dbReference type="ARBA" id="ARBA00004186"/>
    </source>
</evidence>
<dbReference type="GO" id="GO:0005634">
    <property type="term" value="C:nucleus"/>
    <property type="evidence" value="ECO:0007669"/>
    <property type="project" value="UniProtKB-SubCell"/>
</dbReference>
<evidence type="ECO:0000256" key="9">
    <source>
        <dbReference type="ARBA" id="ARBA00022776"/>
    </source>
</evidence>
<dbReference type="GO" id="GO:0046872">
    <property type="term" value="F:metal ion binding"/>
    <property type="evidence" value="ECO:0007669"/>
    <property type="project" value="UniProtKB-KW"/>
</dbReference>
<comment type="subcellular location">
    <subcellularLocation>
        <location evidence="3">Chromosome</location>
        <location evidence="3">Centromere</location>
    </subcellularLocation>
    <subcellularLocation>
        <location evidence="2">Cytoplasm</location>
        <location evidence="2">Cytoskeleton</location>
        <location evidence="2">Spindle</location>
    </subcellularLocation>
    <subcellularLocation>
        <location evidence="1">Nucleus</location>
    </subcellularLocation>
</comment>
<keyword evidence="14" id="KW-0539">Nucleus</keyword>
<dbReference type="Pfam" id="PF00653">
    <property type="entry name" value="BIR"/>
    <property type="match status" value="1"/>
</dbReference>
<evidence type="ECO:0000256" key="7">
    <source>
        <dbReference type="ARBA" id="ARBA00022618"/>
    </source>
</evidence>
<evidence type="ECO:0000256" key="14">
    <source>
        <dbReference type="ARBA" id="ARBA00023242"/>
    </source>
</evidence>
<keyword evidence="8" id="KW-0479">Metal-binding</keyword>
<dbReference type="SMART" id="SM00238">
    <property type="entry name" value="BIR"/>
    <property type="match status" value="1"/>
</dbReference>
<dbReference type="FunFam" id="1.10.1170.10:FF:000009">
    <property type="entry name" value="Baculoviral IAP repeat-containing protein 5"/>
    <property type="match status" value="1"/>
</dbReference>
<accession>A0A8K0JV96</accession>
<dbReference type="InterPro" id="IPR051190">
    <property type="entry name" value="Baculoviral_IAP"/>
</dbReference>
<evidence type="ECO:0000256" key="1">
    <source>
        <dbReference type="ARBA" id="ARBA00004123"/>
    </source>
</evidence>
<keyword evidence="10" id="KW-0159">Chromosome partition</keyword>
<keyword evidence="15" id="KW-0131">Cell cycle</keyword>
<keyword evidence="13" id="KW-0206">Cytoskeleton</keyword>
<dbReference type="GO" id="GO:0007059">
    <property type="term" value="P:chromosome segregation"/>
    <property type="evidence" value="ECO:0007669"/>
    <property type="project" value="UniProtKB-KW"/>
</dbReference>
<reference evidence="17" key="2">
    <citation type="submission" date="2017-10" db="EMBL/GenBank/DDBJ databases">
        <title>Ladona fulva Genome sequencing and assembly.</title>
        <authorList>
            <person name="Murali S."/>
            <person name="Richards S."/>
            <person name="Bandaranaike D."/>
            <person name="Bellair M."/>
            <person name="Blankenburg K."/>
            <person name="Chao H."/>
            <person name="Dinh H."/>
            <person name="Doddapaneni H."/>
            <person name="Dugan-Rocha S."/>
            <person name="Elkadiri S."/>
            <person name="Gnanaolivu R."/>
            <person name="Hernandez B."/>
            <person name="Skinner E."/>
            <person name="Javaid M."/>
            <person name="Lee S."/>
            <person name="Li M."/>
            <person name="Ming W."/>
            <person name="Munidasa M."/>
            <person name="Muniz J."/>
            <person name="Nguyen L."/>
            <person name="Hughes D."/>
            <person name="Osuji N."/>
            <person name="Pu L.-L."/>
            <person name="Puazo M."/>
            <person name="Qu C."/>
            <person name="Quiroz J."/>
            <person name="Raj R."/>
            <person name="Weissenberger G."/>
            <person name="Xin Y."/>
            <person name="Zou X."/>
            <person name="Han Y."/>
            <person name="Worley K."/>
            <person name="Muzny D."/>
            <person name="Gibbs R."/>
        </authorList>
    </citation>
    <scope>NUCLEOTIDE SEQUENCE</scope>
    <source>
        <strain evidence="17">Sampled in the wild</strain>
    </source>
</reference>
<evidence type="ECO:0000313" key="18">
    <source>
        <dbReference type="Proteomes" id="UP000792457"/>
    </source>
</evidence>
<name>A0A8K0JV96_LADFU</name>
<gene>
    <name evidence="17" type="ORF">J437_LFUL001180</name>
</gene>
<evidence type="ECO:0000256" key="4">
    <source>
        <dbReference type="ARBA" id="ARBA00006672"/>
    </source>
</evidence>
<evidence type="ECO:0000256" key="8">
    <source>
        <dbReference type="ARBA" id="ARBA00022723"/>
    </source>
</evidence>
<evidence type="ECO:0000256" key="13">
    <source>
        <dbReference type="ARBA" id="ARBA00023212"/>
    </source>
</evidence>
<keyword evidence="11" id="KW-0862">Zinc</keyword>
<protein>
    <recommendedName>
        <fullName evidence="19">Survivin</fullName>
    </recommendedName>
</protein>
<proteinExistence type="inferred from homology"/>
<dbReference type="AlphaFoldDB" id="A0A8K0JV96"/>
<evidence type="ECO:0000256" key="10">
    <source>
        <dbReference type="ARBA" id="ARBA00022829"/>
    </source>
</evidence>
<keyword evidence="9" id="KW-0498">Mitosis</keyword>
<dbReference type="EMBL" id="KZ308157">
    <property type="protein sequence ID" value="KAG8223306.1"/>
    <property type="molecule type" value="Genomic_DNA"/>
</dbReference>
<dbReference type="PROSITE" id="PS50143">
    <property type="entry name" value="BIR_REPEAT_2"/>
    <property type="match status" value="1"/>
</dbReference>
<dbReference type="GO" id="GO:0000775">
    <property type="term" value="C:chromosome, centromeric region"/>
    <property type="evidence" value="ECO:0007669"/>
    <property type="project" value="UniProtKB-SubCell"/>
</dbReference>
<dbReference type="GO" id="GO:0051301">
    <property type="term" value="P:cell division"/>
    <property type="evidence" value="ECO:0007669"/>
    <property type="project" value="UniProtKB-KW"/>
</dbReference>
<evidence type="ECO:0000256" key="5">
    <source>
        <dbReference type="ARBA" id="ARBA00022490"/>
    </source>
</evidence>
<evidence type="ECO:0008006" key="19">
    <source>
        <dbReference type="Google" id="ProtNLM"/>
    </source>
</evidence>
<dbReference type="OrthoDB" id="2196114at2759"/>